<evidence type="ECO:0000313" key="1">
    <source>
        <dbReference type="EMBL" id="CCM74328.1"/>
    </source>
</evidence>
<dbReference type="EMBL" id="CANI01000003">
    <property type="protein sequence ID" value="CCM74328.1"/>
    <property type="molecule type" value="Genomic_DNA"/>
</dbReference>
<accession>K0PK69</accession>
<proteinExistence type="predicted"/>
<protein>
    <submittedName>
        <fullName evidence="1">Uncharacterized protein</fullName>
    </submittedName>
</protein>
<name>K0PK69_9HYPH</name>
<dbReference type="Proteomes" id="UP000009319">
    <property type="component" value="Unassembled WGS sequence"/>
</dbReference>
<comment type="caution">
    <text evidence="1">The sequence shown here is derived from an EMBL/GenBank/DDBJ whole genome shotgun (WGS) entry which is preliminary data.</text>
</comment>
<dbReference type="AlphaFoldDB" id="K0PK69"/>
<gene>
    <name evidence="1" type="ORF">BN77_1449</name>
</gene>
<organism evidence="1 2">
    <name type="scientific">Rhizobium mesoamericanum STM3625</name>
    <dbReference type="NCBI Taxonomy" id="1211777"/>
    <lineage>
        <taxon>Bacteria</taxon>
        <taxon>Pseudomonadati</taxon>
        <taxon>Pseudomonadota</taxon>
        <taxon>Alphaproteobacteria</taxon>
        <taxon>Hyphomicrobiales</taxon>
        <taxon>Rhizobiaceae</taxon>
        <taxon>Rhizobium/Agrobacterium group</taxon>
        <taxon>Rhizobium</taxon>
    </lineage>
</organism>
<reference evidence="1 2" key="1">
    <citation type="journal article" date="2013" name="Genome Announc.">
        <title>Draft Genome Sequence of Rhizobium mesoamericanum STM3625, a Nitrogen-Fixing Symbiont of Mimosa pudica Isolated in French Guiana (South America).</title>
        <authorList>
            <person name="Moulin L."/>
            <person name="Mornico D."/>
            <person name="Melkonian R."/>
            <person name="Klonowska A."/>
        </authorList>
    </citation>
    <scope>NUCLEOTIDE SEQUENCE [LARGE SCALE GENOMIC DNA]</scope>
    <source>
        <strain evidence="1 2">STM3625</strain>
    </source>
</reference>
<evidence type="ECO:0000313" key="2">
    <source>
        <dbReference type="Proteomes" id="UP000009319"/>
    </source>
</evidence>
<dbReference type="HOGENOM" id="CLU_2619603_0_0_5"/>
<sequence>MMGCPSPPAVAPAYAGGKLAAEEIRRQIILRMALTAAEETAEYPDRSTAWPRRQQPASNFIPAYALRRSRRPEVAPLS</sequence>
<keyword evidence="2" id="KW-1185">Reference proteome</keyword>